<dbReference type="AlphaFoldDB" id="A0A6M0RV20"/>
<dbReference type="PANTHER" id="PTHR22617">
    <property type="entry name" value="CHEMOTAXIS SENSOR HISTIDINE KINASE-RELATED"/>
    <property type="match status" value="1"/>
</dbReference>
<dbReference type="EMBL" id="QXHD01000004">
    <property type="protein sequence ID" value="NEZ60088.1"/>
    <property type="molecule type" value="Genomic_DNA"/>
</dbReference>
<dbReference type="SMART" id="SM00260">
    <property type="entry name" value="CheW"/>
    <property type="match status" value="1"/>
</dbReference>
<gene>
    <name evidence="2" type="ORF">DXZ20_31480</name>
</gene>
<reference evidence="2 3" key="1">
    <citation type="journal article" date="2020" name="Microb. Ecol.">
        <title>Ecogenomics of the Marine Benthic Filamentous Cyanobacterium Adonisia.</title>
        <authorList>
            <person name="Walter J.M."/>
            <person name="Coutinho F.H."/>
            <person name="Leomil L."/>
            <person name="Hargreaves P.I."/>
            <person name="Campeao M.E."/>
            <person name="Vieira V.V."/>
            <person name="Silva B.S."/>
            <person name="Fistarol G.O."/>
            <person name="Salomon P.S."/>
            <person name="Sawabe T."/>
            <person name="Mino S."/>
            <person name="Hosokawa M."/>
            <person name="Miyashita H."/>
            <person name="Maruyama F."/>
            <person name="van Verk M.C."/>
            <person name="Dutilh B.E."/>
            <person name="Thompson C.C."/>
            <person name="Thompson F.L."/>
        </authorList>
    </citation>
    <scope>NUCLEOTIDE SEQUENCE [LARGE SCALE GENOMIC DNA]</scope>
    <source>
        <strain evidence="2 3">CCMR0081</strain>
    </source>
</reference>
<dbReference type="InterPro" id="IPR002545">
    <property type="entry name" value="CheW-lke_dom"/>
</dbReference>
<feature type="domain" description="CheW-like" evidence="1">
    <location>
        <begin position="28"/>
        <end position="173"/>
    </location>
</feature>
<dbReference type="RefSeq" id="WP_163667026.1">
    <property type="nucleotide sequence ID" value="NZ_QXHD01000004.1"/>
</dbReference>
<accession>A0A6M0RV20</accession>
<sequence>MNTLQSPLQEQLAQIDPLGLDPIPEDTRQRFLRFKLLEEHRTLLSLQAIAEVQQLKTLDILPIPEVSNSMLGVCNWRGEILWLIDLNALVGNRPLWHQAPLLEQAMVIVVQRAPKTIGLVVEQVDDIELIEPQSICPKTDLCAPTLAPYVTGCLANHQGVILDTVAIIEHMYQAPP</sequence>
<dbReference type="InterPro" id="IPR039315">
    <property type="entry name" value="CheW"/>
</dbReference>
<dbReference type="GO" id="GO:0005829">
    <property type="term" value="C:cytosol"/>
    <property type="evidence" value="ECO:0007669"/>
    <property type="project" value="TreeGrafter"/>
</dbReference>
<protein>
    <submittedName>
        <fullName evidence="2">Chemotaxis protein CheW</fullName>
    </submittedName>
</protein>
<dbReference type="GO" id="GO:0007165">
    <property type="term" value="P:signal transduction"/>
    <property type="evidence" value="ECO:0007669"/>
    <property type="project" value="InterPro"/>
</dbReference>
<proteinExistence type="predicted"/>
<name>A0A6M0RV20_9CYAN</name>
<organism evidence="2 3">
    <name type="scientific">Adonisia turfae CCMR0081</name>
    <dbReference type="NCBI Taxonomy" id="2292702"/>
    <lineage>
        <taxon>Bacteria</taxon>
        <taxon>Bacillati</taxon>
        <taxon>Cyanobacteriota</taxon>
        <taxon>Adonisia</taxon>
        <taxon>Adonisia turfae</taxon>
    </lineage>
</organism>
<dbReference type="Pfam" id="PF01584">
    <property type="entry name" value="CheW"/>
    <property type="match status" value="1"/>
</dbReference>
<dbReference type="Gene3D" id="2.40.50.180">
    <property type="entry name" value="CheA-289, Domain 4"/>
    <property type="match status" value="1"/>
</dbReference>
<evidence type="ECO:0000313" key="2">
    <source>
        <dbReference type="EMBL" id="NEZ60088.1"/>
    </source>
</evidence>
<dbReference type="GO" id="GO:0006935">
    <property type="term" value="P:chemotaxis"/>
    <property type="evidence" value="ECO:0007669"/>
    <property type="project" value="InterPro"/>
</dbReference>
<comment type="caution">
    <text evidence="2">The sequence shown here is derived from an EMBL/GenBank/DDBJ whole genome shotgun (WGS) entry which is preliminary data.</text>
</comment>
<dbReference type="PROSITE" id="PS50851">
    <property type="entry name" value="CHEW"/>
    <property type="match status" value="1"/>
</dbReference>
<evidence type="ECO:0000313" key="3">
    <source>
        <dbReference type="Proteomes" id="UP000481033"/>
    </source>
</evidence>
<dbReference type="Proteomes" id="UP000481033">
    <property type="component" value="Unassembled WGS sequence"/>
</dbReference>
<dbReference type="InterPro" id="IPR036061">
    <property type="entry name" value="CheW-like_dom_sf"/>
</dbReference>
<keyword evidence="3" id="KW-1185">Reference proteome</keyword>
<dbReference type="SUPFAM" id="SSF50341">
    <property type="entry name" value="CheW-like"/>
    <property type="match status" value="1"/>
</dbReference>
<dbReference type="PANTHER" id="PTHR22617:SF23">
    <property type="entry name" value="CHEMOTAXIS PROTEIN CHEW"/>
    <property type="match status" value="1"/>
</dbReference>
<evidence type="ECO:0000259" key="1">
    <source>
        <dbReference type="PROSITE" id="PS50851"/>
    </source>
</evidence>